<dbReference type="InterPro" id="IPR040198">
    <property type="entry name" value="Fido_containing"/>
</dbReference>
<name>A0A3B0ZEC8_9ZZZZ</name>
<evidence type="ECO:0000259" key="1">
    <source>
        <dbReference type="PROSITE" id="PS51459"/>
    </source>
</evidence>
<dbReference type="Gene3D" id="1.10.3290.10">
    <property type="entry name" value="Fido-like domain"/>
    <property type="match status" value="1"/>
</dbReference>
<dbReference type="SUPFAM" id="SSF140931">
    <property type="entry name" value="Fic-like"/>
    <property type="match status" value="1"/>
</dbReference>
<dbReference type="AlphaFoldDB" id="A0A3B0ZEC8"/>
<dbReference type="PANTHER" id="PTHR13504:SF38">
    <property type="entry name" value="FIDO DOMAIN-CONTAINING PROTEIN"/>
    <property type="match status" value="1"/>
</dbReference>
<dbReference type="Pfam" id="PF02661">
    <property type="entry name" value="Fic"/>
    <property type="match status" value="1"/>
</dbReference>
<accession>A0A3B0ZEC8</accession>
<dbReference type="EMBL" id="UOFO01000080">
    <property type="protein sequence ID" value="VAW85807.1"/>
    <property type="molecule type" value="Genomic_DNA"/>
</dbReference>
<dbReference type="PANTHER" id="PTHR13504">
    <property type="entry name" value="FIDO DOMAIN-CONTAINING PROTEIN DDB_G0283145"/>
    <property type="match status" value="1"/>
</dbReference>
<protein>
    <submittedName>
        <fullName evidence="2">Filamentation induced by cAMP protein Fic</fullName>
    </submittedName>
</protein>
<organism evidence="2">
    <name type="scientific">hydrothermal vent metagenome</name>
    <dbReference type="NCBI Taxonomy" id="652676"/>
    <lineage>
        <taxon>unclassified sequences</taxon>
        <taxon>metagenomes</taxon>
        <taxon>ecological metagenomes</taxon>
    </lineage>
</organism>
<dbReference type="InterPro" id="IPR036597">
    <property type="entry name" value="Fido-like_dom_sf"/>
</dbReference>
<reference evidence="2" key="1">
    <citation type="submission" date="2018-06" db="EMBL/GenBank/DDBJ databases">
        <authorList>
            <person name="Zhirakovskaya E."/>
        </authorList>
    </citation>
    <scope>NUCLEOTIDE SEQUENCE</scope>
</reference>
<dbReference type="PROSITE" id="PS51459">
    <property type="entry name" value="FIDO"/>
    <property type="match status" value="1"/>
</dbReference>
<feature type="domain" description="Fido" evidence="1">
    <location>
        <begin position="104"/>
        <end position="198"/>
    </location>
</feature>
<evidence type="ECO:0000313" key="2">
    <source>
        <dbReference type="EMBL" id="VAW85807.1"/>
    </source>
</evidence>
<proteinExistence type="predicted"/>
<sequence>MKEPKITVGQSILQLISELDEFKGKWLAFKTMSPERLQQLRKVATIESVGSSTRIEGAKLSDAQVETLLSNLTSTSFKTRDEQEVAGYAEAMDLVFQSYADLHLTENHIRQLHQQLLRHSNKDERHRGDYKTSPNHVVAKDAQGREIGVVFETATPFDTPREMEELIKWTAKAIDEASMHPLLVIAVFNVVFLAIHPF</sequence>
<dbReference type="InterPro" id="IPR003812">
    <property type="entry name" value="Fido"/>
</dbReference>
<gene>
    <name evidence="2" type="ORF">MNBD_GAMMA16-2124</name>
</gene>